<accession>A0A0J9ER68</accession>
<feature type="region of interest" description="Disordered" evidence="1">
    <location>
        <begin position="1"/>
        <end position="26"/>
    </location>
</feature>
<reference evidence="2" key="1">
    <citation type="submission" date="2010-03" db="EMBL/GenBank/DDBJ databases">
        <title>Annotation of Blastomyces dermatitidis strain ATCC 18188.</title>
        <authorList>
            <consortium name="The Broad Institute Genome Sequencing Platform"/>
            <consortium name="Broad Institute Genome Sequencing Center for Infectious Disease."/>
            <person name="Cuomo C."/>
            <person name="Klein B."/>
            <person name="Sullivan T."/>
            <person name="Heitman J."/>
            <person name="Young S."/>
            <person name="Zeng Q."/>
            <person name="Gargeya S."/>
            <person name="Alvarado L."/>
            <person name="Berlin A.M."/>
            <person name="Chapman S.B."/>
            <person name="Chen Z."/>
            <person name="Freedman E."/>
            <person name="Gellesch M."/>
            <person name="Goldberg J."/>
            <person name="Griggs A."/>
            <person name="Gujja S."/>
            <person name="Heilman E."/>
            <person name="Heiman D."/>
            <person name="Howarth C."/>
            <person name="Mehta T."/>
            <person name="Neiman D."/>
            <person name="Pearson M."/>
            <person name="Roberts A."/>
            <person name="Saif S."/>
            <person name="Shea T."/>
            <person name="Shenoy N."/>
            <person name="Sisk P."/>
            <person name="Stolte C."/>
            <person name="Sykes S."/>
            <person name="White J."/>
            <person name="Yandava C."/>
            <person name="Haas B."/>
            <person name="Nusbaum C."/>
            <person name="Birren B."/>
        </authorList>
    </citation>
    <scope>NUCLEOTIDE SEQUENCE</scope>
    <source>
        <strain evidence="2">ATCC 18188</strain>
    </source>
</reference>
<proteinExistence type="predicted"/>
<gene>
    <name evidence="2" type="ORF">BDDG_12880</name>
</gene>
<dbReference type="Proteomes" id="UP000007802">
    <property type="component" value="Unassembled WGS sequence"/>
</dbReference>
<name>A0A0J9ER68_AJEDA</name>
<organism evidence="2">
    <name type="scientific">Ajellomyces dermatitidis (strain ATCC 18188 / CBS 674.68)</name>
    <name type="common">Blastomyces dermatitidis</name>
    <dbReference type="NCBI Taxonomy" id="653446"/>
    <lineage>
        <taxon>Eukaryota</taxon>
        <taxon>Fungi</taxon>
        <taxon>Dikarya</taxon>
        <taxon>Ascomycota</taxon>
        <taxon>Pezizomycotina</taxon>
        <taxon>Eurotiomycetes</taxon>
        <taxon>Eurotiomycetidae</taxon>
        <taxon>Onygenales</taxon>
        <taxon>Ajellomycetaceae</taxon>
        <taxon>Blastomyces</taxon>
    </lineage>
</organism>
<protein>
    <submittedName>
        <fullName evidence="2">Uncharacterized protein</fullName>
    </submittedName>
</protein>
<evidence type="ECO:0000256" key="1">
    <source>
        <dbReference type="SAM" id="MobiDB-lite"/>
    </source>
</evidence>
<evidence type="ECO:0000313" key="2">
    <source>
        <dbReference type="EMBL" id="KMW68537.1"/>
    </source>
</evidence>
<dbReference type="EMBL" id="GG749484">
    <property type="protein sequence ID" value="KMW68537.1"/>
    <property type="molecule type" value="Genomic_DNA"/>
</dbReference>
<dbReference type="AlphaFoldDB" id="A0A0J9ER68"/>
<sequence>MPLLTAAIGPRSRGGSTDGSEPCCLGDRNSREKKSICKLEVETNRRDCSHLIQPCHVPSRQSIPFLVLVWKGYQFLEQGLAAWDVVKKYIFLLHMPSHLPTR</sequence>